<evidence type="ECO:0000313" key="6">
    <source>
        <dbReference type="Proteomes" id="UP000564704"/>
    </source>
</evidence>
<dbReference type="Pfam" id="PF01381">
    <property type="entry name" value="HTH_3"/>
    <property type="match status" value="1"/>
</dbReference>
<organism evidence="5 6">
    <name type="scientific">Roseovarius bejariae</name>
    <dbReference type="NCBI Taxonomy" id="2576383"/>
    <lineage>
        <taxon>Bacteria</taxon>
        <taxon>Pseudomonadati</taxon>
        <taxon>Pseudomonadota</taxon>
        <taxon>Alphaproteobacteria</taxon>
        <taxon>Rhodobacterales</taxon>
        <taxon>Roseobacteraceae</taxon>
        <taxon>Roseovarius</taxon>
    </lineage>
</organism>
<dbReference type="CDD" id="cd00093">
    <property type="entry name" value="HTH_XRE"/>
    <property type="match status" value="1"/>
</dbReference>
<proteinExistence type="predicted"/>
<evidence type="ECO:0000256" key="1">
    <source>
        <dbReference type="ARBA" id="ARBA00023015"/>
    </source>
</evidence>
<evidence type="ECO:0000256" key="2">
    <source>
        <dbReference type="ARBA" id="ARBA00023125"/>
    </source>
</evidence>
<keyword evidence="1" id="KW-0805">Transcription regulation</keyword>
<evidence type="ECO:0000313" key="5">
    <source>
        <dbReference type="EMBL" id="MRU16708.1"/>
    </source>
</evidence>
<gene>
    <name evidence="5" type="ORF">FDP25_14800</name>
</gene>
<dbReference type="InterPro" id="IPR001387">
    <property type="entry name" value="Cro/C1-type_HTH"/>
</dbReference>
<comment type="caution">
    <text evidence="5">The sequence shown here is derived from an EMBL/GenBank/DDBJ whole genome shotgun (WGS) entry which is preliminary data.</text>
</comment>
<dbReference type="EMBL" id="SZWE01000002">
    <property type="protein sequence ID" value="MRU16708.1"/>
    <property type="molecule type" value="Genomic_DNA"/>
</dbReference>
<name>A0A844D5U2_9RHOB</name>
<reference evidence="5 6" key="1">
    <citation type="submission" date="2019-05" db="EMBL/GenBank/DDBJ databases">
        <title>Roseovarius bejariae sp. nov., a moderately halophylic bacterium isolated from a saline soil in Rambla Salada (Murcia).</title>
        <authorList>
            <person name="Castro D.J."/>
            <person name="Gomez-Altuve A."/>
            <person name="Reina J.C."/>
            <person name="Rodriguez M."/>
            <person name="Sampedro I."/>
            <person name="Llamas I."/>
            <person name="Martinez-Checa F."/>
        </authorList>
    </citation>
    <scope>NUCLEOTIDE SEQUENCE [LARGE SCALE GENOMIC DNA]</scope>
    <source>
        <strain evidence="5 6">A21</strain>
    </source>
</reference>
<dbReference type="Proteomes" id="UP000564704">
    <property type="component" value="Unassembled WGS sequence"/>
</dbReference>
<dbReference type="Gene3D" id="1.10.260.40">
    <property type="entry name" value="lambda repressor-like DNA-binding domains"/>
    <property type="match status" value="1"/>
</dbReference>
<evidence type="ECO:0000256" key="3">
    <source>
        <dbReference type="ARBA" id="ARBA00023163"/>
    </source>
</evidence>
<dbReference type="AlphaFoldDB" id="A0A844D5U2"/>
<sequence length="432" mass="47407">MPASSMIGTRIREKRMALGLRQTELAKAAEISPSYLNLIEHNRRRIGGRTLLRLAEALEVEPTLLSEGAEATLIAALHEAAGSQEEREAEVDRAQEFAGRFPGWAQLVAAQHQRVETLERTVQSLTDRMAHDPHLAASLHEVISTVTAIRSTASILEETREIEPEWQHRFHRNIGEDSRRLAEGAQALVSYLEAGPESEAEALSPQDTVHALLSDRNFHFGEIEDAADPMAAVAAVVEGLADKLDSDAARRILEEYLQAYAKDVSALPRYDLHAAISALGISPDALARRLNVGLPLVFRRLASLPDNEVGPVGLIVCDNAGSLLLRKEIEGFGTPRVAGACALWPIFQVLRHPGSPMCVHLRQTGRDNVRLLAMAAAEEVTPPTFEHPALMKGYMLLLPERDEGQWPSIDVGISCRVCPRKDCAARREPSIM</sequence>
<dbReference type="RefSeq" id="WP_154154039.1">
    <property type="nucleotide sequence ID" value="NZ_SZWE01000002.1"/>
</dbReference>
<dbReference type="PANTHER" id="PTHR46797:SF23">
    <property type="entry name" value="HTH-TYPE TRANSCRIPTIONAL REGULATOR SUTR"/>
    <property type="match status" value="1"/>
</dbReference>
<evidence type="ECO:0000259" key="4">
    <source>
        <dbReference type="PROSITE" id="PS50943"/>
    </source>
</evidence>
<dbReference type="GO" id="GO:0003700">
    <property type="term" value="F:DNA-binding transcription factor activity"/>
    <property type="evidence" value="ECO:0007669"/>
    <property type="project" value="TreeGrafter"/>
</dbReference>
<dbReference type="SMART" id="SM00530">
    <property type="entry name" value="HTH_XRE"/>
    <property type="match status" value="1"/>
</dbReference>
<feature type="domain" description="HTH cro/C1-type" evidence="4">
    <location>
        <begin position="11"/>
        <end position="65"/>
    </location>
</feature>
<dbReference type="PANTHER" id="PTHR46797">
    <property type="entry name" value="HTH-TYPE TRANSCRIPTIONAL REGULATOR"/>
    <property type="match status" value="1"/>
</dbReference>
<keyword evidence="6" id="KW-1185">Reference proteome</keyword>
<keyword evidence="2" id="KW-0238">DNA-binding</keyword>
<accession>A0A844D5U2</accession>
<dbReference type="InterPro" id="IPR010982">
    <property type="entry name" value="Lambda_DNA-bd_dom_sf"/>
</dbReference>
<dbReference type="OrthoDB" id="7790108at2"/>
<keyword evidence="3" id="KW-0804">Transcription</keyword>
<dbReference type="SUPFAM" id="SSF47413">
    <property type="entry name" value="lambda repressor-like DNA-binding domains"/>
    <property type="match status" value="1"/>
</dbReference>
<dbReference type="GO" id="GO:0003677">
    <property type="term" value="F:DNA binding"/>
    <property type="evidence" value="ECO:0007669"/>
    <property type="project" value="UniProtKB-KW"/>
</dbReference>
<dbReference type="PROSITE" id="PS50943">
    <property type="entry name" value="HTH_CROC1"/>
    <property type="match status" value="1"/>
</dbReference>
<dbReference type="InterPro" id="IPR050807">
    <property type="entry name" value="TransReg_Diox_bact_type"/>
</dbReference>
<dbReference type="GO" id="GO:0005829">
    <property type="term" value="C:cytosol"/>
    <property type="evidence" value="ECO:0007669"/>
    <property type="project" value="TreeGrafter"/>
</dbReference>
<protein>
    <submittedName>
        <fullName evidence="5">Helix-turn-helix domain-containing protein</fullName>
    </submittedName>
</protein>